<dbReference type="RefSeq" id="WP_013658243.1">
    <property type="nucleotide sequence ID" value="NC_015275.1"/>
</dbReference>
<evidence type="ECO:0000313" key="3">
    <source>
        <dbReference type="Proteomes" id="UP000008467"/>
    </source>
</evidence>
<reference evidence="2 3" key="1">
    <citation type="journal article" date="2011" name="J. Bacteriol.">
        <title>Complete genome sequence of the cellulose-degrading bacterium Cellulosilyticum lentocellum.</title>
        <authorList>
            <consortium name="US DOE Joint Genome Institute"/>
            <person name="Miller D.A."/>
            <person name="Suen G."/>
            <person name="Bruce D."/>
            <person name="Copeland A."/>
            <person name="Cheng J.F."/>
            <person name="Detter C."/>
            <person name="Goodwin L.A."/>
            <person name="Han C.S."/>
            <person name="Hauser L.J."/>
            <person name="Land M.L."/>
            <person name="Lapidus A."/>
            <person name="Lucas S."/>
            <person name="Meincke L."/>
            <person name="Pitluck S."/>
            <person name="Tapia R."/>
            <person name="Teshima H."/>
            <person name="Woyke T."/>
            <person name="Fox B.G."/>
            <person name="Angert E.R."/>
            <person name="Currie C.R."/>
        </authorList>
    </citation>
    <scope>NUCLEOTIDE SEQUENCE [LARGE SCALE GENOMIC DNA]</scope>
    <source>
        <strain evidence="3">ATCC 49066 / DSM 5427 / NCIMB 11756 / RHM5</strain>
    </source>
</reference>
<evidence type="ECO:0000256" key="1">
    <source>
        <dbReference type="SAM" id="Phobius"/>
    </source>
</evidence>
<evidence type="ECO:0008006" key="4">
    <source>
        <dbReference type="Google" id="ProtNLM"/>
    </source>
</evidence>
<dbReference type="STRING" id="642492.Clole_3273"/>
<keyword evidence="3" id="KW-1185">Reference proteome</keyword>
<proteinExistence type="predicted"/>
<dbReference type="Proteomes" id="UP000008467">
    <property type="component" value="Chromosome"/>
</dbReference>
<dbReference type="EMBL" id="CP002582">
    <property type="protein sequence ID" value="ADZ84965.1"/>
    <property type="molecule type" value="Genomic_DNA"/>
</dbReference>
<keyword evidence="1" id="KW-1133">Transmembrane helix</keyword>
<dbReference type="Pfam" id="PF06912">
    <property type="entry name" value="DUF1275"/>
    <property type="match status" value="1"/>
</dbReference>
<dbReference type="HOGENOM" id="CLU_079303_0_0_9"/>
<dbReference type="InterPro" id="IPR010699">
    <property type="entry name" value="DUF1275"/>
</dbReference>
<name>F2JQI1_CELLD</name>
<gene>
    <name evidence="2" type="ordered locus">Clole_3273</name>
</gene>
<feature type="transmembrane region" description="Helical" evidence="1">
    <location>
        <begin position="196"/>
        <end position="214"/>
    </location>
</feature>
<sequence>MKQTKQMSETLLVGSLLAMVGGFLDVYTYLTRGGVFANAQTGNIVLLGITLSEGNIKKALTYLIPILAFIIGIIVAEVIKNKYKTKESVHWRQIIVLIEGITLFIVAFIPDTQNMVANAIIAFVCSLQVESFRKVEGSPYATTMCTGNLRSGTELFYYYRKNKDQKALFKSLQYFCIILFFIIGACIGTILAKLFLLKAVLFSIILLGIVILLMHKKES</sequence>
<dbReference type="AlphaFoldDB" id="F2JQI1"/>
<protein>
    <recommendedName>
        <fullName evidence="4">DUF1275 domain-containing protein</fullName>
    </recommendedName>
</protein>
<evidence type="ECO:0000313" key="2">
    <source>
        <dbReference type="EMBL" id="ADZ84965.1"/>
    </source>
</evidence>
<accession>F2JQI1</accession>
<feature type="transmembrane region" description="Helical" evidence="1">
    <location>
        <begin position="91"/>
        <end position="109"/>
    </location>
</feature>
<dbReference type="eggNOG" id="COG3619">
    <property type="taxonomic scope" value="Bacteria"/>
</dbReference>
<dbReference type="PANTHER" id="PTHR37314">
    <property type="entry name" value="SLR0142 PROTEIN"/>
    <property type="match status" value="1"/>
</dbReference>
<dbReference type="KEGG" id="cle:Clole_3273"/>
<feature type="transmembrane region" description="Helical" evidence="1">
    <location>
        <begin position="171"/>
        <end position="190"/>
    </location>
</feature>
<feature type="transmembrane region" description="Helical" evidence="1">
    <location>
        <begin position="59"/>
        <end position="79"/>
    </location>
</feature>
<keyword evidence="1" id="KW-0472">Membrane</keyword>
<dbReference type="PANTHER" id="PTHR37314:SF4">
    <property type="entry name" value="UPF0700 TRANSMEMBRANE PROTEIN YOAK"/>
    <property type="match status" value="1"/>
</dbReference>
<keyword evidence="1" id="KW-0812">Transmembrane</keyword>
<organism evidence="2 3">
    <name type="scientific">Cellulosilyticum lentocellum (strain ATCC 49066 / DSM 5427 / NCIMB 11756 / RHM5)</name>
    <name type="common">Clostridium lentocellum</name>
    <dbReference type="NCBI Taxonomy" id="642492"/>
    <lineage>
        <taxon>Bacteria</taxon>
        <taxon>Bacillati</taxon>
        <taxon>Bacillota</taxon>
        <taxon>Clostridia</taxon>
        <taxon>Lachnospirales</taxon>
        <taxon>Cellulosilyticaceae</taxon>
        <taxon>Cellulosilyticum</taxon>
    </lineage>
</organism>